<reference evidence="1 2" key="1">
    <citation type="submission" date="2018-07" db="EMBL/GenBank/DDBJ databases">
        <title>Draft genome sequence of Ancylomarina sp. M1P.</title>
        <authorList>
            <person name="Yadav S."/>
            <person name="Villanueva L."/>
            <person name="Damste J.S.S."/>
        </authorList>
    </citation>
    <scope>NUCLEOTIDE SEQUENCE [LARGE SCALE GENOMIC DNA]</scope>
    <source>
        <strain evidence="1 2">M1P</strain>
    </source>
</reference>
<gene>
    <name evidence="1" type="ORF">DWB61_06010</name>
</gene>
<evidence type="ECO:0000313" key="2">
    <source>
        <dbReference type="Proteomes" id="UP000285794"/>
    </source>
</evidence>
<dbReference type="EMBL" id="QQWG01000004">
    <property type="protein sequence ID" value="RRG22990.1"/>
    <property type="molecule type" value="Genomic_DNA"/>
</dbReference>
<keyword evidence="2" id="KW-1185">Reference proteome</keyword>
<dbReference type="Proteomes" id="UP000285794">
    <property type="component" value="Unassembled WGS sequence"/>
</dbReference>
<comment type="caution">
    <text evidence="1">The sequence shown here is derived from an EMBL/GenBank/DDBJ whole genome shotgun (WGS) entry which is preliminary data.</text>
</comment>
<proteinExistence type="predicted"/>
<accession>A0A425Y3Y6</accession>
<protein>
    <submittedName>
        <fullName evidence="1">Uncharacterized protein</fullName>
    </submittedName>
</protein>
<sequence length="338" mass="39583">MQTLIDTICIQDALFESDELFEICLNGNIRELFKDRRDDASYHPILLTYKLASGKIDSLNIRVKTRGNFRRKRENCKTPPLLLNFDSVQIQSNDLFAGQGKIKLVTPCVDHKYVLREYLIYKVYQLISANSFNVRLVKLCFEDAVKGKMMVDQYSILLENQNILANRLRSQLFKRVNTKPQRTIKQEFLNMAVFQYLIGNTDWSIQYRHNIKLIHIKDKNGLISIPYDFDHAGLVNAPYAKPAEELQMNTVRQRRYRGYCIEDMREFQPTFDLFNSLKADIYAIYTNNFLLEESYLKQTLKYLDEFYQTINNPKMAAKAFQYPCDPRGTGNVVIKGLK</sequence>
<dbReference type="AlphaFoldDB" id="A0A425Y3Y6"/>
<name>A0A425Y3Y6_9BACT</name>
<evidence type="ECO:0000313" key="1">
    <source>
        <dbReference type="EMBL" id="RRG22990.1"/>
    </source>
</evidence>
<organism evidence="1 2">
    <name type="scientific">Ancylomarina euxinus</name>
    <dbReference type="NCBI Taxonomy" id="2283627"/>
    <lineage>
        <taxon>Bacteria</taxon>
        <taxon>Pseudomonadati</taxon>
        <taxon>Bacteroidota</taxon>
        <taxon>Bacteroidia</taxon>
        <taxon>Marinilabiliales</taxon>
        <taxon>Marinifilaceae</taxon>
        <taxon>Ancylomarina</taxon>
    </lineage>
</organism>